<dbReference type="PANTHER" id="PTHR43542">
    <property type="entry name" value="METHYLTRANSFERASE"/>
    <property type="match status" value="1"/>
</dbReference>
<protein>
    <submittedName>
        <fullName evidence="4">16S rRNA (Guanine(966)-N(2))-methyltransferase RsmD</fullName>
    </submittedName>
</protein>
<evidence type="ECO:0000313" key="5">
    <source>
        <dbReference type="Proteomes" id="UP000269591"/>
    </source>
</evidence>
<evidence type="ECO:0000256" key="3">
    <source>
        <dbReference type="SAM" id="MobiDB-lite"/>
    </source>
</evidence>
<comment type="caution">
    <text evidence="4">The sequence shown here is derived from an EMBL/GenBank/DDBJ whole genome shotgun (WGS) entry which is preliminary data.</text>
</comment>
<sequence>MRVISGIYRGRPLKAPKGSGTRPTTDRVKETLMSSLVSAYGSLEGACVLDAFAGSGALGIECLSRGASSAQFFERDKAALEALRANIAALNIPPERARVFRADVMKNPPLFGAVPFDIVFLDPPYAYDAADVLALVQTLAEKGRLSANAVVSYEHDASTAIMPSLGKNALDMKIIASKRFGGTVIDLLGFAVD</sequence>
<dbReference type="NCBIfam" id="TIGR00095">
    <property type="entry name" value="16S rRNA (guanine(966)-N(2))-methyltransferase RsmD"/>
    <property type="match status" value="1"/>
</dbReference>
<accession>A0A3N0B1R2</accession>
<reference evidence="5" key="1">
    <citation type="submission" date="2018-05" db="EMBL/GenBank/DDBJ databases">
        <title>Genome Sequencing of selected type strains of the family Eggerthellaceae.</title>
        <authorList>
            <person name="Danylec N."/>
            <person name="Stoll D.A."/>
            <person name="Doetsch A."/>
            <person name="Huch M."/>
        </authorList>
    </citation>
    <scope>NUCLEOTIDE SEQUENCE [LARGE SCALE GENOMIC DNA]</scope>
    <source>
        <strain evidence="5">DSM 24851</strain>
    </source>
</reference>
<dbReference type="GO" id="GO:0003676">
    <property type="term" value="F:nucleic acid binding"/>
    <property type="evidence" value="ECO:0007669"/>
    <property type="project" value="InterPro"/>
</dbReference>
<dbReference type="PIRSF" id="PIRSF004553">
    <property type="entry name" value="CHP00095"/>
    <property type="match status" value="1"/>
</dbReference>
<dbReference type="SUPFAM" id="SSF53335">
    <property type="entry name" value="S-adenosyl-L-methionine-dependent methyltransferases"/>
    <property type="match status" value="1"/>
</dbReference>
<evidence type="ECO:0000256" key="2">
    <source>
        <dbReference type="ARBA" id="ARBA00022679"/>
    </source>
</evidence>
<evidence type="ECO:0000313" key="4">
    <source>
        <dbReference type="EMBL" id="RNL41052.1"/>
    </source>
</evidence>
<dbReference type="AlphaFoldDB" id="A0A3N0B1R2"/>
<dbReference type="Pfam" id="PF03602">
    <property type="entry name" value="Cons_hypoth95"/>
    <property type="match status" value="1"/>
</dbReference>
<keyword evidence="2 4" id="KW-0808">Transferase</keyword>
<dbReference type="Gene3D" id="3.40.50.150">
    <property type="entry name" value="Vaccinia Virus protein VP39"/>
    <property type="match status" value="1"/>
</dbReference>
<dbReference type="GO" id="GO:0008168">
    <property type="term" value="F:methyltransferase activity"/>
    <property type="evidence" value="ECO:0007669"/>
    <property type="project" value="UniProtKB-KW"/>
</dbReference>
<organism evidence="4 5">
    <name type="scientific">Slackia equolifaciens</name>
    <dbReference type="NCBI Taxonomy" id="498718"/>
    <lineage>
        <taxon>Bacteria</taxon>
        <taxon>Bacillati</taxon>
        <taxon>Actinomycetota</taxon>
        <taxon>Coriobacteriia</taxon>
        <taxon>Eggerthellales</taxon>
        <taxon>Eggerthellaceae</taxon>
        <taxon>Slackia</taxon>
    </lineage>
</organism>
<dbReference type="InterPro" id="IPR002052">
    <property type="entry name" value="DNA_methylase_N6_adenine_CS"/>
</dbReference>
<evidence type="ECO:0000256" key="1">
    <source>
        <dbReference type="ARBA" id="ARBA00022603"/>
    </source>
</evidence>
<gene>
    <name evidence="4" type="primary">rsmD</name>
    <name evidence="4" type="ORF">DMP06_03400</name>
</gene>
<dbReference type="PANTHER" id="PTHR43542:SF1">
    <property type="entry name" value="METHYLTRANSFERASE"/>
    <property type="match status" value="1"/>
</dbReference>
<proteinExistence type="predicted"/>
<dbReference type="InterPro" id="IPR004398">
    <property type="entry name" value="RNA_MeTrfase_RsmD"/>
</dbReference>
<keyword evidence="5" id="KW-1185">Reference proteome</keyword>
<dbReference type="PROSITE" id="PS00092">
    <property type="entry name" value="N6_MTASE"/>
    <property type="match status" value="1"/>
</dbReference>
<keyword evidence="1 4" id="KW-0489">Methyltransferase</keyword>
<dbReference type="Proteomes" id="UP000269591">
    <property type="component" value="Unassembled WGS sequence"/>
</dbReference>
<dbReference type="EMBL" id="QIBX01000003">
    <property type="protein sequence ID" value="RNL41052.1"/>
    <property type="molecule type" value="Genomic_DNA"/>
</dbReference>
<dbReference type="OrthoDB" id="9803017at2"/>
<dbReference type="CDD" id="cd02440">
    <property type="entry name" value="AdoMet_MTases"/>
    <property type="match status" value="1"/>
</dbReference>
<feature type="region of interest" description="Disordered" evidence="3">
    <location>
        <begin position="1"/>
        <end position="25"/>
    </location>
</feature>
<dbReference type="RefSeq" id="WP_123208336.1">
    <property type="nucleotide sequence ID" value="NZ_JBHTHO010000001.1"/>
</dbReference>
<name>A0A3N0B1R2_9ACTN</name>
<dbReference type="InterPro" id="IPR029063">
    <property type="entry name" value="SAM-dependent_MTases_sf"/>
</dbReference>
<dbReference type="GO" id="GO:0031167">
    <property type="term" value="P:rRNA methylation"/>
    <property type="evidence" value="ECO:0007669"/>
    <property type="project" value="InterPro"/>
</dbReference>